<proteinExistence type="inferred from homology"/>
<evidence type="ECO:0000256" key="6">
    <source>
        <dbReference type="PROSITE-ProRule" id="PRU00561"/>
    </source>
</evidence>
<dbReference type="GO" id="GO:0006606">
    <property type="term" value="P:protein import into nucleus"/>
    <property type="evidence" value="ECO:0007669"/>
    <property type="project" value="InterPro"/>
</dbReference>
<comment type="caution">
    <text evidence="9">The sequence shown here is derived from an EMBL/GenBank/DDBJ whole genome shotgun (WGS) entry which is preliminary data.</text>
</comment>
<dbReference type="Gene3D" id="1.25.10.10">
    <property type="entry name" value="Leucine-rich Repeat Variant"/>
    <property type="match status" value="1"/>
</dbReference>
<dbReference type="STRING" id="74557.A0A1V9ZXQ9"/>
<organism evidence="9 10">
    <name type="scientific">Thraustotheca clavata</name>
    <dbReference type="NCBI Taxonomy" id="74557"/>
    <lineage>
        <taxon>Eukaryota</taxon>
        <taxon>Sar</taxon>
        <taxon>Stramenopiles</taxon>
        <taxon>Oomycota</taxon>
        <taxon>Saprolegniomycetes</taxon>
        <taxon>Saprolegniales</taxon>
        <taxon>Achlyaceae</taxon>
        <taxon>Thraustotheca</taxon>
    </lineage>
</organism>
<dbReference type="Pfam" id="PF16186">
    <property type="entry name" value="Arm_3"/>
    <property type="match status" value="1"/>
</dbReference>
<dbReference type="OrthoDB" id="29145at2759"/>
<dbReference type="EMBL" id="JNBS01001110">
    <property type="protein sequence ID" value="OQS02580.1"/>
    <property type="molecule type" value="Genomic_DNA"/>
</dbReference>
<feature type="repeat" description="ARM" evidence="5">
    <location>
        <begin position="295"/>
        <end position="337"/>
    </location>
</feature>
<keyword evidence="10" id="KW-1185">Reference proteome</keyword>
<reference evidence="9 10" key="1">
    <citation type="journal article" date="2014" name="Genome Biol. Evol.">
        <title>The secreted proteins of Achlya hypogyna and Thraustotheca clavata identify the ancestral oomycete secretome and reveal gene acquisitions by horizontal gene transfer.</title>
        <authorList>
            <person name="Misner I."/>
            <person name="Blouin N."/>
            <person name="Leonard G."/>
            <person name="Richards T.A."/>
            <person name="Lane C.E."/>
        </authorList>
    </citation>
    <scope>NUCLEOTIDE SEQUENCE [LARGE SCALE GENOMIC DNA]</scope>
    <source>
        <strain evidence="9 10">ATCC 34112</strain>
    </source>
</reference>
<dbReference type="PROSITE" id="PS50096">
    <property type="entry name" value="IQ"/>
    <property type="match status" value="2"/>
</dbReference>
<feature type="domain" description="IBB" evidence="8">
    <location>
        <begin position="5"/>
        <end position="67"/>
    </location>
</feature>
<dbReference type="GO" id="GO:0005634">
    <property type="term" value="C:nucleus"/>
    <property type="evidence" value="ECO:0007669"/>
    <property type="project" value="UniProtKB-ARBA"/>
</dbReference>
<dbReference type="FunFam" id="1.25.10.10:FF:000021">
    <property type="entry name" value="Importin subunit alpha"/>
    <property type="match status" value="1"/>
</dbReference>
<dbReference type="InterPro" id="IPR011989">
    <property type="entry name" value="ARM-like"/>
</dbReference>
<dbReference type="InterPro" id="IPR032413">
    <property type="entry name" value="Arm_3"/>
</dbReference>
<evidence type="ECO:0000256" key="4">
    <source>
        <dbReference type="ARBA" id="ARBA00022927"/>
    </source>
</evidence>
<keyword evidence="2 6" id="KW-0813">Transport</keyword>
<dbReference type="SMART" id="SM00185">
    <property type="entry name" value="ARM"/>
    <property type="match status" value="9"/>
</dbReference>
<dbReference type="InterPro" id="IPR000048">
    <property type="entry name" value="IQ_motif_EF-hand-BS"/>
</dbReference>
<dbReference type="Pfam" id="PF01749">
    <property type="entry name" value="IBB"/>
    <property type="match status" value="1"/>
</dbReference>
<feature type="region of interest" description="Disordered" evidence="7">
    <location>
        <begin position="896"/>
        <end position="920"/>
    </location>
</feature>
<dbReference type="Proteomes" id="UP000243217">
    <property type="component" value="Unassembled WGS sequence"/>
</dbReference>
<dbReference type="GO" id="GO:0061608">
    <property type="term" value="F:nuclear import signal receptor activity"/>
    <property type="evidence" value="ECO:0007669"/>
    <property type="project" value="InterPro"/>
</dbReference>
<dbReference type="Gene3D" id="1.20.5.690">
    <property type="entry name" value="Importin-alpha, importin-beta-binding domain"/>
    <property type="match status" value="1"/>
</dbReference>
<dbReference type="InterPro" id="IPR002652">
    <property type="entry name" value="Importin-a_IBB"/>
</dbReference>
<feature type="non-terminal residue" evidence="9">
    <location>
        <position position="1"/>
    </location>
</feature>
<evidence type="ECO:0000256" key="2">
    <source>
        <dbReference type="ARBA" id="ARBA00022448"/>
    </source>
</evidence>
<sequence>KTRWFILHSRESVSMQRHGDRQKHYKKGIDTDETRRRREETTVMIRKTKKDEQVNQRRRMVTGPTQVEESAFAPTPGAQAYLQQLPEMVEQVHSSDIEVQLQAVTKFRKLLSIENNPPIQEVINMNVVPLFTTFLSYEQHPKLQFEAAWALTNIASGTSEHTRIVIENGAVERFVRLLMSPNDEVREQAVWALGNISGDSPLCRDLVLQSGALMPLLQQLSENAKQSMLRNATWTLSNFCRGKPAPVFDFVKPALPTLAQLIFLQDEDVLTDACWALSYLSDGENYKIQAVLEANVVPRLIELLLHTNTSVQTPALRTIGNIVTGDDLQTDLVIRNGALARLLPLLNSAKKGIRKEACWTISNITAGSKEQIQSIISANVIPPLINLLAHGEFEVRKEAAWAISNATSGGTPEQLMYLVQQGCVPPLVSLLDVTDSKIICVCLDALENILRVGFKQGELDSTGENKMALLIEECDGVTKIQNLQYHHENDIYEKSLSIIETFFGGVDEEDDVDTAPASNASQFTFGSVSVVPTPPKTAPRAHKTTSILPVLPFSRVRNVVVRPLYEERKELHAEVAREILRTREQEPQEPIPVEDPIFQKSHDIFREKVLNEPIAVVVPEPPKLSALEKNRSMRAMEGRKSILRQERPISTSSEKPSTATRLNWSLDNSYAVFMVQEATLSSPKRQQLMPSSSSPVLHRPFQKTLIDAVVEVPVLPISSLKCSVQISLLSTGAALVTTNAFDAELRLELQPPPAMEPYECFSPQWSQAVLSHISISEDKLVLVNDIPQEALISQHHTVNHNSELQLIDCSLYEKHHSIQLVLSPPSLNHYLSFYDLERIILHQRKLHIDGASVEHLLEDKKWLQTLIEEMPFVHLLLQQDALREAKAKFANNNSSDLLPIPVPNQRLPTSESKRKEPPEDIYPPPVQIVRALAENLADVVLQNTKLWVEKQQAAVLYAASYIKPVVARTRRQSRESVHINSIDINVHNLLQSFQNTEIERLAILSWIDDLLLHFILYECRVELHFAKVSGGYSDYLATRIQSAFRMSIERKKYIVHQRVRHSAAKLIQTLQRGVSARKRFIERKLERERYFYFGFRSIFMTPSTARVTVLMDPIQHWFEQAASREHRRVSYLLTILQEECHDMDKLSVAQTLDQYGIVVGAPSNMGQLVCAQWSGEVHHLRSVIVGVLRSLAEDTFGRPSLKKVTSSTPRWLLKTLGPLHRSNLVDIARDKHQRQLIAAQAAPLVARQYRKMQETMSFEETRSAWAIDMKSKYQDDTTVALYTLHELVTIGIAKLQEAVKTWGIDPDPIFDIFNTCLVHRHGQKALKCLETRFDEFAHGINHAAQKTEIHSLGDEIQEELSSFEKLLLLRCLNYGANQHVTPASDILHLCLNSTHTTPEHIRIALPTVLPVATYLEKIELSCRMLDGYIDESYGVGICFVLESCLDAAGTATLEAGQFLEIWSKPRGNFSPLAKALEILTGAHMYRLLEFCIKVSPINEVLRESVRVHLIPYVHNVHPSKGIALESHRICLVLVMLRDLSIRRQVLSSHLDRYVLHNCLPFWTKYEEIFGIGPKTRAQSSC</sequence>
<keyword evidence="3" id="KW-0677">Repeat</keyword>
<evidence type="ECO:0000256" key="3">
    <source>
        <dbReference type="ARBA" id="ARBA00022737"/>
    </source>
</evidence>
<dbReference type="SUPFAM" id="SSF48371">
    <property type="entry name" value="ARM repeat"/>
    <property type="match status" value="1"/>
</dbReference>
<evidence type="ECO:0000256" key="1">
    <source>
        <dbReference type="ARBA" id="ARBA00010394"/>
    </source>
</evidence>
<feature type="repeat" description="ARM" evidence="5">
    <location>
        <begin position="126"/>
        <end position="169"/>
    </location>
</feature>
<dbReference type="PROSITE" id="PS51214">
    <property type="entry name" value="IBB"/>
    <property type="match status" value="1"/>
</dbReference>
<feature type="compositionally biased region" description="Basic and acidic residues" evidence="7">
    <location>
        <begin position="27"/>
        <end position="36"/>
    </location>
</feature>
<evidence type="ECO:0000313" key="9">
    <source>
        <dbReference type="EMBL" id="OQS02580.1"/>
    </source>
</evidence>
<gene>
    <name evidence="9" type="ORF">THRCLA_05063</name>
</gene>
<dbReference type="SMART" id="SM00015">
    <property type="entry name" value="IQ"/>
    <property type="match status" value="2"/>
</dbReference>
<dbReference type="PROSITE" id="PS50176">
    <property type="entry name" value="ARM_REPEAT"/>
    <property type="match status" value="3"/>
</dbReference>
<dbReference type="Pfam" id="PF00514">
    <property type="entry name" value="Arm"/>
    <property type="match status" value="8"/>
</dbReference>
<dbReference type="InterPro" id="IPR016024">
    <property type="entry name" value="ARM-type_fold"/>
</dbReference>
<evidence type="ECO:0000313" key="10">
    <source>
        <dbReference type="Proteomes" id="UP000243217"/>
    </source>
</evidence>
<feature type="repeat" description="ARM" evidence="5">
    <location>
        <begin position="169"/>
        <end position="211"/>
    </location>
</feature>
<evidence type="ECO:0000259" key="8">
    <source>
        <dbReference type="PROSITE" id="PS51214"/>
    </source>
</evidence>
<comment type="similarity">
    <text evidence="1">Belongs to the importin alpha family.</text>
</comment>
<dbReference type="PANTHER" id="PTHR23316">
    <property type="entry name" value="IMPORTIN ALPHA"/>
    <property type="match status" value="1"/>
</dbReference>
<name>A0A1V9ZXQ9_9STRA</name>
<dbReference type="InterPro" id="IPR036975">
    <property type="entry name" value="Importin-a_IBB_sf"/>
</dbReference>
<dbReference type="InterPro" id="IPR000225">
    <property type="entry name" value="Armadillo"/>
</dbReference>
<protein>
    <submittedName>
        <fullName evidence="9">Importin alpha-2 subunit</fullName>
    </submittedName>
</protein>
<keyword evidence="4" id="KW-0653">Protein transport</keyword>
<evidence type="ECO:0000256" key="7">
    <source>
        <dbReference type="SAM" id="MobiDB-lite"/>
    </source>
</evidence>
<feature type="region of interest" description="Disordered" evidence="7">
    <location>
        <begin position="15"/>
        <end position="36"/>
    </location>
</feature>
<accession>A0A1V9ZXQ9</accession>
<evidence type="ECO:0000256" key="5">
    <source>
        <dbReference type="PROSITE-ProRule" id="PRU00259"/>
    </source>
</evidence>